<evidence type="ECO:0000313" key="3">
    <source>
        <dbReference type="Ensembl" id="ENSHCOP00000000193.1"/>
    </source>
</evidence>
<protein>
    <recommendedName>
        <fullName evidence="2">LBH domain-containing protein</fullName>
    </recommendedName>
</protein>
<dbReference type="Proteomes" id="UP000264820">
    <property type="component" value="Unplaced"/>
</dbReference>
<evidence type="ECO:0000256" key="1">
    <source>
        <dbReference type="SAM" id="MobiDB-lite"/>
    </source>
</evidence>
<accession>A0A3Q2X8R0</accession>
<dbReference type="Ensembl" id="ENSHCOT00000014180.1">
    <property type="protein sequence ID" value="ENSHCOP00000017289.1"/>
    <property type="gene ID" value="ENSHCOG00000000961.1"/>
</dbReference>
<evidence type="ECO:0000259" key="2">
    <source>
        <dbReference type="Pfam" id="PF15317"/>
    </source>
</evidence>
<dbReference type="OMA" id="DTHERFP"/>
<dbReference type="PANTHER" id="PTHR14987:SF3">
    <property type="entry name" value="LBH DOMAIN-CONTAINING PROTEIN 2"/>
    <property type="match status" value="1"/>
</dbReference>
<name>A0A3Q2X8R0_HIPCM</name>
<dbReference type="AlphaFoldDB" id="A0A3Q2X8R0"/>
<dbReference type="Ensembl" id="ENSHCOT00000014182.1">
    <property type="protein sequence ID" value="ENSHCOP00000000193.1"/>
    <property type="gene ID" value="ENSHCOG00000000961.1"/>
</dbReference>
<dbReference type="Pfam" id="PF15317">
    <property type="entry name" value="Lbh"/>
    <property type="match status" value="1"/>
</dbReference>
<dbReference type="PANTHER" id="PTHR14987">
    <property type="entry name" value="PROTEIN LBH-RELATED"/>
    <property type="match status" value="1"/>
</dbReference>
<dbReference type="GeneTree" id="ENSGT00940000168728"/>
<feature type="region of interest" description="Disordered" evidence="1">
    <location>
        <begin position="1"/>
        <end position="89"/>
    </location>
</feature>
<proteinExistence type="predicted"/>
<keyword evidence="4" id="KW-1185">Reference proteome</keyword>
<reference evidence="3" key="1">
    <citation type="submission" date="2025-05" db="UniProtKB">
        <authorList>
            <consortium name="Ensembl"/>
        </authorList>
    </citation>
    <scope>IDENTIFICATION</scope>
</reference>
<dbReference type="InterPro" id="IPR042945">
    <property type="entry name" value="LBH_dom_prot"/>
</dbReference>
<evidence type="ECO:0000313" key="4">
    <source>
        <dbReference type="Proteomes" id="UP000264820"/>
    </source>
</evidence>
<dbReference type="InterPro" id="IPR038990">
    <property type="entry name" value="LBH_dom"/>
</dbReference>
<feature type="domain" description="LBH" evidence="2">
    <location>
        <begin position="16"/>
        <end position="58"/>
    </location>
</feature>
<organism evidence="3 4">
    <name type="scientific">Hippocampus comes</name>
    <name type="common">Tiger tail seahorse</name>
    <dbReference type="NCBI Taxonomy" id="109280"/>
    <lineage>
        <taxon>Eukaryota</taxon>
        <taxon>Metazoa</taxon>
        <taxon>Chordata</taxon>
        <taxon>Craniata</taxon>
        <taxon>Vertebrata</taxon>
        <taxon>Euteleostomi</taxon>
        <taxon>Actinopterygii</taxon>
        <taxon>Neopterygii</taxon>
        <taxon>Teleostei</taxon>
        <taxon>Neoteleostei</taxon>
        <taxon>Acanthomorphata</taxon>
        <taxon>Syngnathiaria</taxon>
        <taxon>Syngnathiformes</taxon>
        <taxon>Syngnathoidei</taxon>
        <taxon>Syngnathidae</taxon>
        <taxon>Hippocampus</taxon>
    </lineage>
</organism>
<sequence>MTEVMNSLESGAVGGDQDALFPDSHERHPKLSKRLPSIVVEPTDGPEVESGELRWPPEPSSPDAQTKALDEVQTGSDDGASGATAQTSN</sequence>